<evidence type="ECO:0000256" key="1">
    <source>
        <dbReference type="ARBA" id="ARBA00004651"/>
    </source>
</evidence>
<dbReference type="GO" id="GO:0005886">
    <property type="term" value="C:plasma membrane"/>
    <property type="evidence" value="ECO:0007669"/>
    <property type="project" value="UniProtKB-SubCell"/>
</dbReference>
<dbReference type="AlphaFoldDB" id="A0A4R6UE91"/>
<evidence type="ECO:0000256" key="4">
    <source>
        <dbReference type="ARBA" id="ARBA00022989"/>
    </source>
</evidence>
<keyword evidence="4 6" id="KW-1133">Transmembrane helix</keyword>
<dbReference type="Pfam" id="PF01810">
    <property type="entry name" value="LysE"/>
    <property type="match status" value="1"/>
</dbReference>
<keyword evidence="3 6" id="KW-0812">Transmembrane</keyword>
<dbReference type="PANTHER" id="PTHR30086:SF21">
    <property type="entry name" value="TRANSPORT PROTEIN"/>
    <property type="match status" value="1"/>
</dbReference>
<comment type="caution">
    <text evidence="7">The sequence shown here is derived from an EMBL/GenBank/DDBJ whole genome shotgun (WGS) entry which is preliminary data.</text>
</comment>
<protein>
    <submittedName>
        <fullName evidence="7">Threonine/homoserine/homoserine lactone efflux protein</fullName>
    </submittedName>
</protein>
<keyword evidence="5 6" id="KW-0472">Membrane</keyword>
<comment type="subcellular location">
    <subcellularLocation>
        <location evidence="1">Cell membrane</location>
        <topology evidence="1">Multi-pass membrane protein</topology>
    </subcellularLocation>
</comment>
<feature type="transmembrane region" description="Helical" evidence="6">
    <location>
        <begin position="160"/>
        <end position="180"/>
    </location>
</feature>
<dbReference type="EMBL" id="SNYM01000021">
    <property type="protein sequence ID" value="TDQ45068.1"/>
    <property type="molecule type" value="Genomic_DNA"/>
</dbReference>
<dbReference type="InterPro" id="IPR001123">
    <property type="entry name" value="LeuE-type"/>
</dbReference>
<feature type="transmembrane region" description="Helical" evidence="6">
    <location>
        <begin position="192"/>
        <end position="210"/>
    </location>
</feature>
<accession>A0A4R6UE91</accession>
<dbReference type="OrthoDB" id="581870at2"/>
<evidence type="ECO:0000313" key="7">
    <source>
        <dbReference type="EMBL" id="TDQ45068.1"/>
    </source>
</evidence>
<proteinExistence type="predicted"/>
<feature type="transmembrane region" description="Helical" evidence="6">
    <location>
        <begin position="44"/>
        <end position="71"/>
    </location>
</feature>
<dbReference type="Proteomes" id="UP000295375">
    <property type="component" value="Unassembled WGS sequence"/>
</dbReference>
<gene>
    <name evidence="7" type="ORF">EV696_12128</name>
</gene>
<evidence type="ECO:0000256" key="3">
    <source>
        <dbReference type="ARBA" id="ARBA00022692"/>
    </source>
</evidence>
<keyword evidence="2" id="KW-1003">Cell membrane</keyword>
<reference evidence="7 8" key="1">
    <citation type="submission" date="2019-03" db="EMBL/GenBank/DDBJ databases">
        <title>Genomic Encyclopedia of Type Strains, Phase IV (KMG-IV): sequencing the most valuable type-strain genomes for metagenomic binning, comparative biology and taxonomic classification.</title>
        <authorList>
            <person name="Goeker M."/>
        </authorList>
    </citation>
    <scope>NUCLEOTIDE SEQUENCE [LARGE SCALE GENOMIC DNA]</scope>
    <source>
        <strain evidence="7 8">DSM 103792</strain>
    </source>
</reference>
<evidence type="ECO:0000256" key="2">
    <source>
        <dbReference type="ARBA" id="ARBA00022475"/>
    </source>
</evidence>
<dbReference type="PANTHER" id="PTHR30086">
    <property type="entry name" value="ARGININE EXPORTER PROTEIN ARGO"/>
    <property type="match status" value="1"/>
</dbReference>
<dbReference type="GO" id="GO:0015171">
    <property type="term" value="F:amino acid transmembrane transporter activity"/>
    <property type="evidence" value="ECO:0007669"/>
    <property type="project" value="TreeGrafter"/>
</dbReference>
<organism evidence="7 8">
    <name type="scientific">Permianibacter aggregans</name>
    <dbReference type="NCBI Taxonomy" id="1510150"/>
    <lineage>
        <taxon>Bacteria</taxon>
        <taxon>Pseudomonadati</taxon>
        <taxon>Pseudomonadota</taxon>
        <taxon>Gammaproteobacteria</taxon>
        <taxon>Pseudomonadales</taxon>
        <taxon>Pseudomonadaceae</taxon>
        <taxon>Permianibacter</taxon>
    </lineage>
</organism>
<feature type="transmembrane region" description="Helical" evidence="6">
    <location>
        <begin position="12"/>
        <end position="32"/>
    </location>
</feature>
<sequence>MQQWLSAYGNEFALLAMAHAIAVVSPGPDFLVTLRQAIQQGKSAALWTACGIGFGILVHVAYVILGVAVLLRDYPQIMLGFRIVGAGYLLWLAWQCLRSSQVQRFHINEEVVATHTPWQAWRLGFLTNALNPKATMFFLALYINIISITTPVMVQIGYGIWMGLVTGGWFALVGAFMVRAPVRLKFLKMGPWVDRILGALLVLIAVRLLWQ</sequence>
<feature type="transmembrane region" description="Helical" evidence="6">
    <location>
        <begin position="77"/>
        <end position="94"/>
    </location>
</feature>
<evidence type="ECO:0000256" key="5">
    <source>
        <dbReference type="ARBA" id="ARBA00023136"/>
    </source>
</evidence>
<evidence type="ECO:0000256" key="6">
    <source>
        <dbReference type="SAM" id="Phobius"/>
    </source>
</evidence>
<evidence type="ECO:0000313" key="8">
    <source>
        <dbReference type="Proteomes" id="UP000295375"/>
    </source>
</evidence>
<name>A0A4R6UE91_9GAMM</name>
<keyword evidence="8" id="KW-1185">Reference proteome</keyword>
<dbReference type="RefSeq" id="WP_133592852.1">
    <property type="nucleotide sequence ID" value="NZ_CP037953.1"/>
</dbReference>